<dbReference type="AlphaFoldDB" id="A0A0A2V544"/>
<organism evidence="1 2">
    <name type="scientific">Paracoccidioides lutzii (strain ATCC MYA-826 / Pb01)</name>
    <name type="common">Paracoccidioides brasiliensis</name>
    <dbReference type="NCBI Taxonomy" id="502779"/>
    <lineage>
        <taxon>Eukaryota</taxon>
        <taxon>Fungi</taxon>
        <taxon>Dikarya</taxon>
        <taxon>Ascomycota</taxon>
        <taxon>Pezizomycotina</taxon>
        <taxon>Eurotiomycetes</taxon>
        <taxon>Eurotiomycetidae</taxon>
        <taxon>Onygenales</taxon>
        <taxon>Ajellomycetaceae</taxon>
        <taxon>Paracoccidioides</taxon>
    </lineage>
</organism>
<protein>
    <submittedName>
        <fullName evidence="1">Uncharacterized protein</fullName>
    </submittedName>
</protein>
<reference evidence="1 2" key="1">
    <citation type="journal article" date="2011" name="PLoS Genet.">
        <title>Comparative genomic analysis of human fungal pathogens causing paracoccidioidomycosis.</title>
        <authorList>
            <person name="Desjardins C.A."/>
            <person name="Champion M.D."/>
            <person name="Holder J.W."/>
            <person name="Muszewska A."/>
            <person name="Goldberg J."/>
            <person name="Bailao A.M."/>
            <person name="Brigido M.M."/>
            <person name="Ferreira M.E."/>
            <person name="Garcia A.M."/>
            <person name="Grynberg M."/>
            <person name="Gujja S."/>
            <person name="Heiman D.I."/>
            <person name="Henn M.R."/>
            <person name="Kodira C.D."/>
            <person name="Leon-Narvaez H."/>
            <person name="Longo L.V."/>
            <person name="Ma L.J."/>
            <person name="Malavazi I."/>
            <person name="Matsuo A.L."/>
            <person name="Morais F.V."/>
            <person name="Pereira M."/>
            <person name="Rodriguez-Brito S."/>
            <person name="Sakthikumar S."/>
            <person name="Salem-Izacc S.M."/>
            <person name="Sykes S.M."/>
            <person name="Teixeira M.M."/>
            <person name="Vallejo M.C."/>
            <person name="Walter M.E."/>
            <person name="Yandava C."/>
            <person name="Young S."/>
            <person name="Zeng Q."/>
            <person name="Zucker J."/>
            <person name="Felipe M.S."/>
            <person name="Goldman G.H."/>
            <person name="Haas B.J."/>
            <person name="McEwen J.G."/>
            <person name="Nino-Vega G."/>
            <person name="Puccia R."/>
            <person name="San-Blas G."/>
            <person name="Soares C.M."/>
            <person name="Birren B.W."/>
            <person name="Cuomo C.A."/>
        </authorList>
    </citation>
    <scope>NUCLEOTIDE SEQUENCE [LARGE SCALE GENOMIC DNA]</scope>
    <source>
        <strain evidence="2">ATCC MYA-826 / Pb01</strain>
    </source>
</reference>
<dbReference type="GeneID" id="26970809"/>
<gene>
    <name evidence="1" type="ORF">PAAG_12013</name>
</gene>
<accession>A0A0A2V544</accession>
<dbReference type="HOGENOM" id="CLU_2794612_0_0_1"/>
<dbReference type="Proteomes" id="UP000002059">
    <property type="component" value="Partially assembled WGS sequence"/>
</dbReference>
<proteinExistence type="predicted"/>
<keyword evidence="2" id="KW-1185">Reference proteome</keyword>
<dbReference type="VEuPathDB" id="FungiDB:PAAG_12013"/>
<dbReference type="EMBL" id="KN294005">
    <property type="protein sequence ID" value="KGQ01245.1"/>
    <property type="molecule type" value="Genomic_DNA"/>
</dbReference>
<dbReference type="KEGG" id="pbl:PAAG_12013"/>
<sequence length="68" mass="7366">MGGLWRAVGGERKEVKGTGIGGDEWTSARGVAFVDRNRENNTWTSYGSTFLGDGVFRDNAEIGNTVNK</sequence>
<evidence type="ECO:0000313" key="1">
    <source>
        <dbReference type="EMBL" id="KGQ01245.1"/>
    </source>
</evidence>
<dbReference type="RefSeq" id="XP_015702787.1">
    <property type="nucleotide sequence ID" value="XM_015847562.1"/>
</dbReference>
<evidence type="ECO:0000313" key="2">
    <source>
        <dbReference type="Proteomes" id="UP000002059"/>
    </source>
</evidence>
<name>A0A0A2V544_PARBA</name>